<reference evidence="6" key="1">
    <citation type="submission" date="2018-07" db="EMBL/GenBank/DDBJ databases">
        <authorList>
            <person name="Quirk P.G."/>
            <person name="Krulwich T.A."/>
        </authorList>
    </citation>
    <scope>NUCLEOTIDE SEQUENCE</scope>
</reference>
<feature type="domain" description="Pyrroline-5-carboxylate reductase dimerisation" evidence="5">
    <location>
        <begin position="166"/>
        <end position="271"/>
    </location>
</feature>
<dbReference type="FunFam" id="1.10.3730.10:FF:000001">
    <property type="entry name" value="Pyrroline-5-carboxylate reductase"/>
    <property type="match status" value="1"/>
</dbReference>
<evidence type="ECO:0000259" key="4">
    <source>
        <dbReference type="Pfam" id="PF03807"/>
    </source>
</evidence>
<dbReference type="Pfam" id="PF03807">
    <property type="entry name" value="F420_oxidored"/>
    <property type="match status" value="1"/>
</dbReference>
<dbReference type="Pfam" id="PF14748">
    <property type="entry name" value="P5CR_dimer"/>
    <property type="match status" value="1"/>
</dbReference>
<dbReference type="InterPro" id="IPR053790">
    <property type="entry name" value="P5CR-like_CS"/>
</dbReference>
<accession>A0A380TIA0</accession>
<evidence type="ECO:0000256" key="2">
    <source>
        <dbReference type="ARBA" id="ARBA00022857"/>
    </source>
</evidence>
<dbReference type="InterPro" id="IPR008927">
    <property type="entry name" value="6-PGluconate_DH-like_C_sf"/>
</dbReference>
<dbReference type="SUPFAM" id="SSF51735">
    <property type="entry name" value="NAD(P)-binding Rossmann-fold domains"/>
    <property type="match status" value="1"/>
</dbReference>
<dbReference type="Gene3D" id="1.10.3730.10">
    <property type="entry name" value="ProC C-terminal domain-like"/>
    <property type="match status" value="1"/>
</dbReference>
<name>A0A380TIA0_9ZZZZ</name>
<dbReference type="PROSITE" id="PS00521">
    <property type="entry name" value="P5CR"/>
    <property type="match status" value="1"/>
</dbReference>
<organism evidence="6">
    <name type="scientific">metagenome</name>
    <dbReference type="NCBI Taxonomy" id="256318"/>
    <lineage>
        <taxon>unclassified sequences</taxon>
        <taxon>metagenomes</taxon>
    </lineage>
</organism>
<dbReference type="NCBIfam" id="TIGR00112">
    <property type="entry name" value="proC"/>
    <property type="match status" value="1"/>
</dbReference>
<gene>
    <name evidence="6" type="primary">proC</name>
    <name evidence="6" type="ORF">DF3PB_4210002</name>
</gene>
<feature type="domain" description="Pyrroline-5-carboxylate reductase catalytic N-terminal" evidence="4">
    <location>
        <begin position="9"/>
        <end position="101"/>
    </location>
</feature>
<dbReference type="GO" id="GO:0004735">
    <property type="term" value="F:pyrroline-5-carboxylate reductase activity"/>
    <property type="evidence" value="ECO:0007669"/>
    <property type="project" value="UniProtKB-EC"/>
</dbReference>
<dbReference type="PANTHER" id="PTHR11645:SF0">
    <property type="entry name" value="PYRROLINE-5-CARBOXYLATE REDUCTASE 3"/>
    <property type="match status" value="1"/>
</dbReference>
<dbReference type="InterPro" id="IPR029036">
    <property type="entry name" value="P5CR_dimer"/>
</dbReference>
<evidence type="ECO:0000256" key="1">
    <source>
        <dbReference type="ARBA" id="ARBA00005525"/>
    </source>
</evidence>
<dbReference type="PANTHER" id="PTHR11645">
    <property type="entry name" value="PYRROLINE-5-CARBOXYLATE REDUCTASE"/>
    <property type="match status" value="1"/>
</dbReference>
<proteinExistence type="inferred from homology"/>
<dbReference type="InterPro" id="IPR000304">
    <property type="entry name" value="Pyrroline-COOH_reductase"/>
</dbReference>
<comment type="similarity">
    <text evidence="1">Belongs to the pyrroline-5-carboxylate reductase family.</text>
</comment>
<dbReference type="HAMAP" id="MF_01925">
    <property type="entry name" value="P5C_reductase"/>
    <property type="match status" value="1"/>
</dbReference>
<keyword evidence="2" id="KW-0521">NADP</keyword>
<dbReference type="InterPro" id="IPR028939">
    <property type="entry name" value="P5C_Rdtase_cat_N"/>
</dbReference>
<evidence type="ECO:0000259" key="5">
    <source>
        <dbReference type="Pfam" id="PF14748"/>
    </source>
</evidence>
<protein>
    <submittedName>
        <fullName evidence="6">Pyrroline-5-carboxylate reductase</fullName>
        <ecNumber evidence="6">1.5.1.2</ecNumber>
    </submittedName>
</protein>
<dbReference type="SUPFAM" id="SSF48179">
    <property type="entry name" value="6-phosphogluconate dehydrogenase C-terminal domain-like"/>
    <property type="match status" value="1"/>
</dbReference>
<dbReference type="PIRSF" id="PIRSF000193">
    <property type="entry name" value="Pyrrol-5-carb_rd"/>
    <property type="match status" value="1"/>
</dbReference>
<evidence type="ECO:0000256" key="3">
    <source>
        <dbReference type="ARBA" id="ARBA00023002"/>
    </source>
</evidence>
<evidence type="ECO:0000313" key="6">
    <source>
        <dbReference type="EMBL" id="SUS07374.1"/>
    </source>
</evidence>
<dbReference type="EMBL" id="UIDG01000359">
    <property type="protein sequence ID" value="SUS07374.1"/>
    <property type="molecule type" value="Genomic_DNA"/>
</dbReference>
<dbReference type="AlphaFoldDB" id="A0A380TIA0"/>
<keyword evidence="3 6" id="KW-0560">Oxidoreductase</keyword>
<dbReference type="InterPro" id="IPR036291">
    <property type="entry name" value="NAD(P)-bd_dom_sf"/>
</dbReference>
<sequence length="272" mass="27637">MPERSSVLLVGCGHMGRALVAGWCRAGGDQPDIRIVEPDPAQAALVAQAYPVTVGADLAGVDGGRATDVVVFAVKPQAMPAVVPLYAPLATENCVFLSIAAGRTISFFEQLLGPAAAIVRAMPNMPAQLHRGITVACTNARVSERQRTLAHTLLAAVGAVEWVADEALLDPVTAVSGSGPAYVFLLAECLAEAGVKAGLPPALAERLARETVAGAGALLERSAEPAARLRAQVTSPGGTTAAALAVLDGPGGLRTLMADAVEAAAARSRQLA</sequence>
<dbReference type="EC" id="1.5.1.2" evidence="6"/>
<dbReference type="GO" id="GO:0055129">
    <property type="term" value="P:L-proline biosynthetic process"/>
    <property type="evidence" value="ECO:0007669"/>
    <property type="project" value="TreeGrafter"/>
</dbReference>
<dbReference type="Gene3D" id="3.40.50.720">
    <property type="entry name" value="NAD(P)-binding Rossmann-like Domain"/>
    <property type="match status" value="1"/>
</dbReference>